<gene>
    <name evidence="1" type="ORF">BZL54_22800</name>
</gene>
<dbReference type="Proteomes" id="UP000217994">
    <property type="component" value="Unassembled WGS sequence"/>
</dbReference>
<reference evidence="1 2" key="1">
    <citation type="submission" date="2017-01" db="EMBL/GenBank/DDBJ databases">
        <title>Whole-Genome Shotgun Sequencing of Two beta-Proteobacterial Species in Search of the Bulgecin Biosynthetic Cluster.</title>
        <authorList>
            <person name="Horsman M.E."/>
            <person name="Marous D.R."/>
            <person name="Li R."/>
            <person name="Oliver R.A."/>
            <person name="Byun B."/>
            <person name="Emrich S.J."/>
            <person name="Boggess B."/>
            <person name="Townsend C.A."/>
            <person name="Mobashery S."/>
        </authorList>
    </citation>
    <scope>NUCLEOTIDE SEQUENCE [LARGE SCALE GENOMIC DNA]</scope>
    <source>
        <strain evidence="1 2">ATCC 31433</strain>
    </source>
</reference>
<dbReference type="AlphaFoldDB" id="A0A2A4FC52"/>
<protein>
    <submittedName>
        <fullName evidence="1">Uncharacterized protein</fullName>
    </submittedName>
</protein>
<name>A0A2A4FC52_9BURK</name>
<dbReference type="EMBL" id="MTZU01000071">
    <property type="protein sequence ID" value="PCE29996.1"/>
    <property type="molecule type" value="Genomic_DNA"/>
</dbReference>
<evidence type="ECO:0000313" key="1">
    <source>
        <dbReference type="EMBL" id="PCE29996.1"/>
    </source>
</evidence>
<sequence>MRQSITLNVSPYLSEEDWQRVAAVYKTLDGWMGDPNDACWYGREGDARCITVSAEPSGLCFSGQVESGLWTGWMTVICARLSLALGCEVRDADM</sequence>
<accession>A0A2A4FC52</accession>
<organism evidence="1 2">
    <name type="scientific">Burkholderia ubonensis subsp. mesacidophila</name>
    <dbReference type="NCBI Taxonomy" id="265293"/>
    <lineage>
        <taxon>Bacteria</taxon>
        <taxon>Pseudomonadati</taxon>
        <taxon>Pseudomonadota</taxon>
        <taxon>Betaproteobacteria</taxon>
        <taxon>Burkholderiales</taxon>
        <taxon>Burkholderiaceae</taxon>
        <taxon>Burkholderia</taxon>
        <taxon>Burkholderia cepacia complex</taxon>
    </lineage>
</organism>
<proteinExistence type="predicted"/>
<evidence type="ECO:0000313" key="2">
    <source>
        <dbReference type="Proteomes" id="UP000217994"/>
    </source>
</evidence>
<comment type="caution">
    <text evidence="1">The sequence shown here is derived from an EMBL/GenBank/DDBJ whole genome shotgun (WGS) entry which is preliminary data.</text>
</comment>